<gene>
    <name evidence="3" type="ORF">CXU09_09630</name>
</gene>
<reference evidence="3 4" key="1">
    <citation type="journal article" date="2017" name="BMC Genomics">
        <title>Genome sequencing of 39 Akkermansia muciniphila isolates reveals its population structure, genomic and functional diverisity, and global distribution in mammalian gut microbiotas.</title>
        <authorList>
            <person name="Guo X."/>
            <person name="Li S."/>
            <person name="Zhang J."/>
            <person name="Wu F."/>
            <person name="Li X."/>
            <person name="Wu D."/>
            <person name="Zhang M."/>
            <person name="Ou Z."/>
            <person name="Jie Z."/>
            <person name="Yan Q."/>
            <person name="Li P."/>
            <person name="Yi J."/>
            <person name="Peng Y."/>
        </authorList>
    </citation>
    <scope>NUCLEOTIDE SEQUENCE [LARGE SCALE GENOMIC DNA]</scope>
    <source>
        <strain evidence="3 4">GP43</strain>
    </source>
</reference>
<feature type="compositionally biased region" description="Basic and acidic residues" evidence="1">
    <location>
        <begin position="173"/>
        <end position="182"/>
    </location>
</feature>
<comment type="caution">
    <text evidence="3">The sequence shown here is derived from an EMBL/GenBank/DDBJ whole genome shotgun (WGS) entry which is preliminary data.</text>
</comment>
<dbReference type="Pfam" id="PF13274">
    <property type="entry name" value="SocA_Panacea"/>
    <property type="match status" value="1"/>
</dbReference>
<dbReference type="InterPro" id="IPR025272">
    <property type="entry name" value="SocA_Panacea"/>
</dbReference>
<protein>
    <recommendedName>
        <fullName evidence="2">Antitoxin SocA-like Panacea domain-containing protein</fullName>
    </recommendedName>
</protein>
<dbReference type="Proteomes" id="UP000235914">
    <property type="component" value="Unassembled WGS sequence"/>
</dbReference>
<feature type="domain" description="Antitoxin SocA-like Panacea" evidence="2">
    <location>
        <begin position="76"/>
        <end position="169"/>
    </location>
</feature>
<feature type="region of interest" description="Disordered" evidence="1">
    <location>
        <begin position="161"/>
        <end position="182"/>
    </location>
</feature>
<evidence type="ECO:0000259" key="2">
    <source>
        <dbReference type="Pfam" id="PF13274"/>
    </source>
</evidence>
<proteinExistence type="predicted"/>
<evidence type="ECO:0000313" key="4">
    <source>
        <dbReference type="Proteomes" id="UP000235914"/>
    </source>
</evidence>
<accession>A0AAP8NKE9</accession>
<dbReference type="AlphaFoldDB" id="A0AAP8NKE9"/>
<feature type="compositionally biased region" description="Polar residues" evidence="1">
    <location>
        <begin position="161"/>
        <end position="171"/>
    </location>
</feature>
<sequence>MPGTCRIPHSHLPIPTARALELQADLVLRNTCGHFIMEATHFSMANSTTTQKLCNWFIQQANAKGLVLTPVKLNHLVILADWWHLHRTGGFLINERVEAWPSGPVLPSIYHEYKDQPPYSSIEHPSRRQPPLEEETDIIPFLEHIWNVYGKYTAQQLGRINTAPSSPWKQSQGRHEQAHRQQITEEHVQAYFKSLAG</sequence>
<dbReference type="EMBL" id="PJKN01000005">
    <property type="protein sequence ID" value="PNC54778.1"/>
    <property type="molecule type" value="Genomic_DNA"/>
</dbReference>
<evidence type="ECO:0000256" key="1">
    <source>
        <dbReference type="SAM" id="MobiDB-lite"/>
    </source>
</evidence>
<organism evidence="3 4">
    <name type="scientific">Akkermansia muciniphila</name>
    <dbReference type="NCBI Taxonomy" id="239935"/>
    <lineage>
        <taxon>Bacteria</taxon>
        <taxon>Pseudomonadati</taxon>
        <taxon>Verrucomicrobiota</taxon>
        <taxon>Verrucomicrobiia</taxon>
        <taxon>Verrucomicrobiales</taxon>
        <taxon>Akkermansiaceae</taxon>
        <taxon>Akkermansia</taxon>
    </lineage>
</organism>
<evidence type="ECO:0000313" key="3">
    <source>
        <dbReference type="EMBL" id="PNC54778.1"/>
    </source>
</evidence>
<name>A0AAP8NKE9_9BACT</name>